<dbReference type="GO" id="GO:0005525">
    <property type="term" value="F:GTP binding"/>
    <property type="evidence" value="ECO:0007669"/>
    <property type="project" value="UniProtKB-KW"/>
</dbReference>
<dbReference type="Pfam" id="PF08142">
    <property type="entry name" value="AARP2CN"/>
    <property type="match status" value="1"/>
</dbReference>
<comment type="catalytic activity">
    <reaction evidence="9">
        <text>GTP + H2O = GDP + phosphate + H(+)</text>
        <dbReference type="Rhea" id="RHEA:19669"/>
        <dbReference type="ChEBI" id="CHEBI:15377"/>
        <dbReference type="ChEBI" id="CHEBI:15378"/>
        <dbReference type="ChEBI" id="CHEBI:37565"/>
        <dbReference type="ChEBI" id="CHEBI:43474"/>
        <dbReference type="ChEBI" id="CHEBI:58189"/>
    </reaction>
    <physiologicalReaction direction="left-to-right" evidence="9">
        <dbReference type="Rhea" id="RHEA:19670"/>
    </physiologicalReaction>
</comment>
<dbReference type="SUPFAM" id="SSF52540">
    <property type="entry name" value="P-loop containing nucleoside triphosphate hydrolases"/>
    <property type="match status" value="1"/>
</dbReference>
<evidence type="ECO:0000259" key="13">
    <source>
        <dbReference type="PROSITE" id="PS51714"/>
    </source>
</evidence>
<feature type="region of interest" description="Disordered" evidence="12">
    <location>
        <begin position="1077"/>
        <end position="1139"/>
    </location>
</feature>
<keyword evidence="4" id="KW-0547">Nucleotide-binding</keyword>
<feature type="region of interest" description="Disordered" evidence="12">
    <location>
        <begin position="616"/>
        <end position="670"/>
    </location>
</feature>
<evidence type="ECO:0000256" key="8">
    <source>
        <dbReference type="ARBA" id="ARBA00023242"/>
    </source>
</evidence>
<dbReference type="GO" id="GO:0005654">
    <property type="term" value="C:nucleoplasm"/>
    <property type="evidence" value="ECO:0007669"/>
    <property type="project" value="UniProtKB-ARBA"/>
</dbReference>
<evidence type="ECO:0000256" key="7">
    <source>
        <dbReference type="ARBA" id="ARBA00023134"/>
    </source>
</evidence>
<evidence type="ECO:0000256" key="6">
    <source>
        <dbReference type="ARBA" id="ARBA00022840"/>
    </source>
</evidence>
<feature type="compositionally biased region" description="Acidic residues" evidence="12">
    <location>
        <begin position="621"/>
        <end position="630"/>
    </location>
</feature>
<dbReference type="FunFam" id="3.40.50.300:FF:000105">
    <property type="entry name" value="BMS1 ribosome biogenesis factor"/>
    <property type="match status" value="1"/>
</dbReference>
<feature type="domain" description="Bms1-type G" evidence="13">
    <location>
        <begin position="68"/>
        <end position="232"/>
    </location>
</feature>
<protein>
    <submittedName>
        <fullName evidence="14">GTPase</fullName>
    </submittedName>
</protein>
<dbReference type="InterPro" id="IPR007034">
    <property type="entry name" value="BMS1_TSR1_C"/>
</dbReference>
<dbReference type="GO" id="GO:0000462">
    <property type="term" value="P:maturation of SSU-rRNA from tricistronic rRNA transcript (SSU-rRNA, 5.8S rRNA, LSU-rRNA)"/>
    <property type="evidence" value="ECO:0007669"/>
    <property type="project" value="TreeGrafter"/>
</dbReference>
<evidence type="ECO:0000256" key="9">
    <source>
        <dbReference type="ARBA" id="ARBA00049117"/>
    </source>
</evidence>
<feature type="region of interest" description="Disordered" evidence="12">
    <location>
        <begin position="543"/>
        <end position="562"/>
    </location>
</feature>
<dbReference type="GO" id="GO:0000479">
    <property type="term" value="P:endonucleolytic cleavage of tricistronic rRNA transcript (SSU-rRNA, 5.8S rRNA, LSU-rRNA)"/>
    <property type="evidence" value="ECO:0007669"/>
    <property type="project" value="TreeGrafter"/>
</dbReference>
<keyword evidence="7" id="KW-0342">GTP-binding</keyword>
<dbReference type="InterPro" id="IPR012948">
    <property type="entry name" value="AARP2CN"/>
</dbReference>
<dbReference type="SMART" id="SM00785">
    <property type="entry name" value="AARP2CN"/>
    <property type="match status" value="1"/>
</dbReference>
<keyword evidence="3" id="KW-0597">Phosphoprotein</keyword>
<dbReference type="AlphaFoldDB" id="A0AAV5QIE6"/>
<keyword evidence="5" id="KW-0378">Hydrolase</keyword>
<dbReference type="GO" id="GO:0005524">
    <property type="term" value="F:ATP binding"/>
    <property type="evidence" value="ECO:0007669"/>
    <property type="project" value="UniProtKB-KW"/>
</dbReference>
<dbReference type="GO" id="GO:0003924">
    <property type="term" value="F:GTPase activity"/>
    <property type="evidence" value="ECO:0007669"/>
    <property type="project" value="TreeGrafter"/>
</dbReference>
<evidence type="ECO:0000313" key="14">
    <source>
        <dbReference type="EMBL" id="GMM34387.1"/>
    </source>
</evidence>
<reference evidence="14 15" key="1">
    <citation type="journal article" date="2023" name="Elife">
        <title>Identification of key yeast species and microbe-microbe interactions impacting larval growth of Drosophila in the wild.</title>
        <authorList>
            <person name="Mure A."/>
            <person name="Sugiura Y."/>
            <person name="Maeda R."/>
            <person name="Honda K."/>
            <person name="Sakurai N."/>
            <person name="Takahashi Y."/>
            <person name="Watada M."/>
            <person name="Katoh T."/>
            <person name="Gotoh A."/>
            <person name="Gotoh Y."/>
            <person name="Taniguchi I."/>
            <person name="Nakamura K."/>
            <person name="Hayashi T."/>
            <person name="Katayama T."/>
            <person name="Uemura T."/>
            <person name="Hattori Y."/>
        </authorList>
    </citation>
    <scope>NUCLEOTIDE SEQUENCE [LARGE SCALE GENOMIC DNA]</scope>
    <source>
        <strain evidence="14 15">SC-9</strain>
    </source>
</reference>
<dbReference type="Pfam" id="PF04950">
    <property type="entry name" value="RIBIOP_C"/>
    <property type="match status" value="1"/>
</dbReference>
<dbReference type="PANTHER" id="PTHR12858">
    <property type="entry name" value="RIBOSOME BIOGENESIS PROTEIN"/>
    <property type="match status" value="1"/>
</dbReference>
<keyword evidence="11" id="KW-0175">Coiled coil</keyword>
<evidence type="ECO:0000256" key="12">
    <source>
        <dbReference type="SAM" id="MobiDB-lite"/>
    </source>
</evidence>
<dbReference type="GO" id="GO:0030686">
    <property type="term" value="C:90S preribosome"/>
    <property type="evidence" value="ECO:0007669"/>
    <property type="project" value="TreeGrafter"/>
</dbReference>
<sequence length="1139" mass="130100">MDSAQNKPHRSTSRKSAKDRMKASGSNPKAFAVSAPGKMLKGIQRSADVTEKKYHVPMVNRLPDDEEPPVIVGVVGPSGVGKSTLVKSLVKRFTKTSISEIKGPITMVSGKRRRITVIEVKPDLNSMTDAAKIVDLVLLMIDGNYGLEMETFEFLNLAQHHGMPKVIGCVTHCDLFKTQSALRAQKKLLKHRFWTEVYKGAKLFYLSGVINGRYPDREILNLSRFISVMKFRPLKWRNDHPYLLVDRITDLTPPQDIAANTKIDRKIAVYGYVHGSNLKEDSTVHIAGLGDYKLSKVEKLPDPVPTPYMEQKITEYEIEQAKIATANGEAVAPRKHRRKRLEEKQKIIYAPMSDVGGVLIDKDAVYIDVGMKHHGEGKLVDDSKDKELETKLIGELVAKKSNDDTTEQKSSGFGLQLFEGGEVLHGADNSDKEEDNEEVDDDEDLLSDFEGELSEDENERGNIGRSSLRKINKLRSSKPENGTDQFELQEDTEFNLSDDEDDKFSDWRATGAKLQGVLGKKRYDINKLLYDDEVSPEEAIEKWKGEFSEEEPESQDEDDEEDFFAKKETVMVEDNIDRSKPSFASVDELTKKWDMAEENFAKLKKKYFFLSPRERLKQVDGEESEEESDEDNQKVTEKDDDFADFDAEESKGDYDAPEESDEQKLSVQERRSRLAKKKEQLRLQFEAEDDEFGGKYKEKEELNEYESWYEFQKAKMSKQLEINKLELEKIDEETRIKMDGYKAGTYVKITFHSLPCEFMENFDPCYPVILGGLLSTEMDFGMLSVRVRKHRWHKKILKSNDPIILSLGWRRFQTLPIYTTSDSRTRTRMLKYTPEHAYCQATFYGPLVTPNTTFCASQVVADSDTGTGFRIAASGVVEEVNSSVEIVKKLKLVGYPYKIFKNTAFIKDMFSTAMEVVKFEGAAIKTVSGIRGEIKRALTSSEGHYRATFEDRVVLSDIVFLKTWYPVKPKKFYNPVTSLALKDKNEWKGMRITGRIRAEKGLMTPANANSAYGKIERKKVKFNPLHVPKAVQSDLPFKSQISQMKPQKKKTYLQKRAVILNGEEKKTRTLVQQLNTLKKEKDSKKRAKKDEKNQVRIKKLQKAEKEKAEKVRERKKEYFAKNGKRGMSQEGGGGKRARN</sequence>
<dbReference type="GO" id="GO:0034511">
    <property type="term" value="F:U3 snoRNA binding"/>
    <property type="evidence" value="ECO:0007669"/>
    <property type="project" value="TreeGrafter"/>
</dbReference>
<keyword evidence="15" id="KW-1185">Reference proteome</keyword>
<feature type="compositionally biased region" description="Acidic residues" evidence="12">
    <location>
        <begin position="638"/>
        <end position="647"/>
    </location>
</feature>
<evidence type="ECO:0000256" key="2">
    <source>
        <dbReference type="ARBA" id="ARBA00022517"/>
    </source>
</evidence>
<comment type="similarity">
    <text evidence="10">Belongs to the TRAFAC class translation factor GTPase superfamily. Bms1-like GTPase family. BMS1 subfamily.</text>
</comment>
<keyword evidence="2" id="KW-0690">Ribosome biogenesis</keyword>
<dbReference type="PROSITE" id="PS51714">
    <property type="entry name" value="G_BMS1"/>
    <property type="match status" value="1"/>
</dbReference>
<feature type="compositionally biased region" description="Acidic residues" evidence="12">
    <location>
        <begin position="548"/>
        <end position="562"/>
    </location>
</feature>
<feature type="compositionally biased region" description="Basic and acidic residues" evidence="12">
    <location>
        <begin position="1077"/>
        <end position="1094"/>
    </location>
</feature>
<dbReference type="InterPro" id="IPR030387">
    <property type="entry name" value="G_Bms1/Tsr1_dom"/>
</dbReference>
<dbReference type="SMART" id="SM01362">
    <property type="entry name" value="DUF663"/>
    <property type="match status" value="1"/>
</dbReference>
<evidence type="ECO:0000256" key="10">
    <source>
        <dbReference type="ARBA" id="ARBA00061391"/>
    </source>
</evidence>
<dbReference type="InterPro" id="IPR027417">
    <property type="entry name" value="P-loop_NTPase"/>
</dbReference>
<name>A0AAV5QIE6_9ASCO</name>
<proteinExistence type="inferred from homology"/>
<keyword evidence="6" id="KW-0067">ATP-binding</keyword>
<dbReference type="Gene3D" id="3.40.50.300">
    <property type="entry name" value="P-loop containing nucleotide triphosphate hydrolases"/>
    <property type="match status" value="1"/>
</dbReference>
<dbReference type="RefSeq" id="XP_064851387.1">
    <property type="nucleotide sequence ID" value="XM_064995315.1"/>
</dbReference>
<feature type="region of interest" description="Disordered" evidence="12">
    <location>
        <begin position="1"/>
        <end position="37"/>
    </location>
</feature>
<feature type="coiled-coil region" evidence="11">
    <location>
        <begin position="671"/>
        <end position="733"/>
    </location>
</feature>
<feature type="compositionally biased region" description="Acidic residues" evidence="12">
    <location>
        <begin position="487"/>
        <end position="502"/>
    </location>
</feature>
<evidence type="ECO:0000256" key="11">
    <source>
        <dbReference type="SAM" id="Coils"/>
    </source>
</evidence>
<dbReference type="CDD" id="cd01882">
    <property type="entry name" value="BMS1"/>
    <property type="match status" value="1"/>
</dbReference>
<evidence type="ECO:0000256" key="1">
    <source>
        <dbReference type="ARBA" id="ARBA00004604"/>
    </source>
</evidence>
<evidence type="ECO:0000256" key="5">
    <source>
        <dbReference type="ARBA" id="ARBA00022801"/>
    </source>
</evidence>
<dbReference type="EMBL" id="BTFZ01000002">
    <property type="protein sequence ID" value="GMM34387.1"/>
    <property type="molecule type" value="Genomic_DNA"/>
</dbReference>
<dbReference type="Proteomes" id="UP001360560">
    <property type="component" value="Unassembled WGS sequence"/>
</dbReference>
<evidence type="ECO:0000313" key="15">
    <source>
        <dbReference type="Proteomes" id="UP001360560"/>
    </source>
</evidence>
<comment type="caution">
    <text evidence="14">The sequence shown here is derived from an EMBL/GenBank/DDBJ whole genome shotgun (WGS) entry which is preliminary data.</text>
</comment>
<keyword evidence="8" id="KW-0539">Nucleus</keyword>
<feature type="compositionally biased region" description="Basic and acidic residues" evidence="12">
    <location>
        <begin position="1101"/>
        <end position="1119"/>
    </location>
</feature>
<evidence type="ECO:0000256" key="3">
    <source>
        <dbReference type="ARBA" id="ARBA00022553"/>
    </source>
</evidence>
<dbReference type="InterPro" id="IPR039761">
    <property type="entry name" value="Bms1/Tsr1"/>
</dbReference>
<dbReference type="GO" id="GO:0032040">
    <property type="term" value="C:small-subunit processome"/>
    <property type="evidence" value="ECO:0007669"/>
    <property type="project" value="UniProtKB-ARBA"/>
</dbReference>
<feature type="region of interest" description="Disordered" evidence="12">
    <location>
        <begin position="474"/>
        <end position="502"/>
    </location>
</feature>
<dbReference type="InterPro" id="IPR037875">
    <property type="entry name" value="Bms1_N"/>
</dbReference>
<gene>
    <name evidence="14" type="ORF">DASC09_017120</name>
</gene>
<organism evidence="14 15">
    <name type="scientific">Saccharomycopsis crataegensis</name>
    <dbReference type="NCBI Taxonomy" id="43959"/>
    <lineage>
        <taxon>Eukaryota</taxon>
        <taxon>Fungi</taxon>
        <taxon>Dikarya</taxon>
        <taxon>Ascomycota</taxon>
        <taxon>Saccharomycotina</taxon>
        <taxon>Saccharomycetes</taxon>
        <taxon>Saccharomycopsidaceae</taxon>
        <taxon>Saccharomycopsis</taxon>
    </lineage>
</organism>
<feature type="compositionally biased region" description="Gly residues" evidence="12">
    <location>
        <begin position="1129"/>
        <end position="1139"/>
    </location>
</feature>
<accession>A0AAV5QIE6</accession>
<comment type="subcellular location">
    <subcellularLocation>
        <location evidence="1">Nucleus</location>
        <location evidence="1">Nucleolus</location>
    </subcellularLocation>
</comment>
<dbReference type="PANTHER" id="PTHR12858:SF2">
    <property type="entry name" value="RIBOSOME BIOGENESIS PROTEIN BMS1 HOMOLOG"/>
    <property type="match status" value="1"/>
</dbReference>
<evidence type="ECO:0000256" key="4">
    <source>
        <dbReference type="ARBA" id="ARBA00022741"/>
    </source>
</evidence>
<dbReference type="GeneID" id="90072366"/>